<name>A0ABP1AJ82_9BRYO</name>
<accession>A0ABP1AJ82</accession>
<evidence type="ECO:0000313" key="2">
    <source>
        <dbReference type="Proteomes" id="UP001497522"/>
    </source>
</evidence>
<dbReference type="EMBL" id="OZ023714">
    <property type="protein sequence ID" value="CAK9862595.1"/>
    <property type="molecule type" value="Genomic_DNA"/>
</dbReference>
<protein>
    <submittedName>
        <fullName evidence="1">Uncharacterized protein</fullName>
    </submittedName>
</protein>
<gene>
    <name evidence="1" type="ORF">CSSPJE1EN2_LOCUS5590</name>
</gene>
<reference evidence="1" key="1">
    <citation type="submission" date="2024-03" db="EMBL/GenBank/DDBJ databases">
        <authorList>
            <consortium name="ELIXIR-Norway"/>
            <consortium name="Elixir Norway"/>
        </authorList>
    </citation>
    <scope>NUCLEOTIDE SEQUENCE</scope>
</reference>
<keyword evidence="2" id="KW-1185">Reference proteome</keyword>
<dbReference type="Proteomes" id="UP001497522">
    <property type="component" value="Chromosome 13"/>
</dbReference>
<evidence type="ECO:0000313" key="1">
    <source>
        <dbReference type="EMBL" id="CAK9862595.1"/>
    </source>
</evidence>
<sequence>MFKSNQCSMLLQVGKNLHVLSQLEGVDLEMDRDVPTVDIKTVISQLMEVISKYAAASPDVDYVDQVLVCSDPSDALCHAVCDEIGTCCDGMEHLDYETNKVMAVVLIQSVLSNSTMITVPEMGYSLSCHNDVFLSL</sequence>
<proteinExistence type="predicted"/>
<organism evidence="1 2">
    <name type="scientific">Sphagnum jensenii</name>
    <dbReference type="NCBI Taxonomy" id="128206"/>
    <lineage>
        <taxon>Eukaryota</taxon>
        <taxon>Viridiplantae</taxon>
        <taxon>Streptophyta</taxon>
        <taxon>Embryophyta</taxon>
        <taxon>Bryophyta</taxon>
        <taxon>Sphagnophytina</taxon>
        <taxon>Sphagnopsida</taxon>
        <taxon>Sphagnales</taxon>
        <taxon>Sphagnaceae</taxon>
        <taxon>Sphagnum</taxon>
    </lineage>
</organism>